<proteinExistence type="predicted"/>
<accession>A0A8S5RIN2</accession>
<dbReference type="EMBL" id="BK059105">
    <property type="protein sequence ID" value="DAE30970.1"/>
    <property type="molecule type" value="Genomic_DNA"/>
</dbReference>
<sequence>MECFMQKVVNTSVALIYVKLVIINKGFDIIGTIWKYSVTVLVLQLR</sequence>
<reference evidence="1" key="1">
    <citation type="journal article" date="2021" name="Proc. Natl. Acad. Sci. U.S.A.">
        <title>A Catalog of Tens of Thousands of Viruses from Human Metagenomes Reveals Hidden Associations with Chronic Diseases.</title>
        <authorList>
            <person name="Tisza M.J."/>
            <person name="Buck C.B."/>
        </authorList>
    </citation>
    <scope>NUCLEOTIDE SEQUENCE</scope>
    <source>
        <strain evidence="1">CtML55</strain>
    </source>
</reference>
<name>A0A8S5RIN2_9VIRU</name>
<protein>
    <submittedName>
        <fullName evidence="1">Uncharacterized protein</fullName>
    </submittedName>
</protein>
<organism evidence="1">
    <name type="scientific">virus sp. ctML55</name>
    <dbReference type="NCBI Taxonomy" id="2827627"/>
    <lineage>
        <taxon>Viruses</taxon>
    </lineage>
</organism>
<evidence type="ECO:0000313" key="1">
    <source>
        <dbReference type="EMBL" id="DAE30970.1"/>
    </source>
</evidence>